<organism evidence="1 2">
    <name type="scientific">Mesorhizobium huakuii</name>
    <dbReference type="NCBI Taxonomy" id="28104"/>
    <lineage>
        <taxon>Bacteria</taxon>
        <taxon>Pseudomonadati</taxon>
        <taxon>Pseudomonadota</taxon>
        <taxon>Alphaproteobacteria</taxon>
        <taxon>Hyphomicrobiales</taxon>
        <taxon>Phyllobacteriaceae</taxon>
        <taxon>Mesorhizobium</taxon>
    </lineage>
</organism>
<evidence type="ECO:0000313" key="1">
    <source>
        <dbReference type="EMBL" id="QND60394.1"/>
    </source>
</evidence>
<protein>
    <submittedName>
        <fullName evidence="1">Uncharacterized protein</fullName>
    </submittedName>
</protein>
<gene>
    <name evidence="1" type="ORF">HB778_30480</name>
</gene>
<evidence type="ECO:0000313" key="2">
    <source>
        <dbReference type="Proteomes" id="UP000515465"/>
    </source>
</evidence>
<dbReference type="AlphaFoldDB" id="A0A7G6T0W2"/>
<sequence length="418" mass="43470">MSFGIGLGAFMDAAVKGYDIGGKIMDVRKQDKIDADLKQASADTKAKFADPLSDDAYAYMMKRQEMVYQAAGDTEKALAYRKFAQEDSTRQGANLFSSSLIKAQTGDPGGALTDAIKAAQVKGYMDHGYEVKGQDEIKGDHGTVVGYRLSMIDPKGKAIQQDVAVGDIPRLISTFANPDAAFNARQAKAASDAEDAKKRSDGLEDYATKKEIDQKYATPKKDVDEAAYQAAAADFAKNDLDWGERSAEDQDKLIRTRLNAAKSYAGTGTGAAVGDHGAPPPQQSVIVDQGSGNQVDPAAAQAPQAAIGLGTGQAATPAGIGLGTGGGANGVPTPTARPDPRAAAIAAPAAAAPTPTNAPPTKQELIQDAADYMTQGGNPQQIAQKLQAFGVDQQEWPDTVKSALAKQQAAPVAIGLGN</sequence>
<accession>A0A7G6T0W2</accession>
<reference evidence="2" key="1">
    <citation type="journal article" date="2020" name="Mol. Plant Microbe">
        <title>Rhizobial microsymbionts of the narrowly endemic Oxytropis species growing in Kamchatka are characterized by significant genetic diversity and possess a set of genes that are associated with T3SS and T6SS secretion systems and can affect the development of symbiosis.</title>
        <authorList>
            <person name="Safronova V."/>
            <person name="Guro P."/>
            <person name="Sazanova A."/>
            <person name="Kuznetsova I."/>
            <person name="Belimov A."/>
            <person name="Yakubov V."/>
            <person name="Chirak E."/>
            <person name="Afonin A."/>
            <person name="Gogolev Y."/>
            <person name="Andronov E."/>
            <person name="Tikhonovich I."/>
        </authorList>
    </citation>
    <scope>NUCLEOTIDE SEQUENCE [LARGE SCALE GENOMIC DNA]</scope>
    <source>
        <strain evidence="2">583</strain>
    </source>
</reference>
<dbReference type="EMBL" id="CP050296">
    <property type="protein sequence ID" value="QND60394.1"/>
    <property type="molecule type" value="Genomic_DNA"/>
</dbReference>
<dbReference type="RefSeq" id="WP_183459276.1">
    <property type="nucleotide sequence ID" value="NZ_CP050296.1"/>
</dbReference>
<name>A0A7G6T0W2_9HYPH</name>
<proteinExistence type="predicted"/>
<dbReference type="Proteomes" id="UP000515465">
    <property type="component" value="Chromosome"/>
</dbReference>